<dbReference type="CDD" id="cd06225">
    <property type="entry name" value="HAMP"/>
    <property type="match status" value="1"/>
</dbReference>
<evidence type="ECO:0000256" key="3">
    <source>
        <dbReference type="PROSITE-ProRule" id="PRU00284"/>
    </source>
</evidence>
<keyword evidence="9" id="KW-1185">Reference proteome</keyword>
<proteinExistence type="inferred from homology"/>
<keyword evidence="1 3" id="KW-0807">Transducer</keyword>
<keyword evidence="5" id="KW-0472">Membrane</keyword>
<name>A0ABS4AFB9_9PROT</name>
<feature type="coiled-coil region" evidence="4">
    <location>
        <begin position="385"/>
        <end position="412"/>
    </location>
</feature>
<dbReference type="PANTHER" id="PTHR32089:SF112">
    <property type="entry name" value="LYSOZYME-LIKE PROTEIN-RELATED"/>
    <property type="match status" value="1"/>
</dbReference>
<dbReference type="Gene3D" id="6.10.340.10">
    <property type="match status" value="1"/>
</dbReference>
<feature type="domain" description="HAMP" evidence="7">
    <location>
        <begin position="339"/>
        <end position="392"/>
    </location>
</feature>
<gene>
    <name evidence="8" type="ORF">J8J14_13080</name>
</gene>
<dbReference type="SMART" id="SM00304">
    <property type="entry name" value="HAMP"/>
    <property type="match status" value="1"/>
</dbReference>
<comment type="caution">
    <text evidence="8">The sequence shown here is derived from an EMBL/GenBank/DDBJ whole genome shotgun (WGS) entry which is preliminary data.</text>
</comment>
<organism evidence="8 9">
    <name type="scientific">Pararoseomonas baculiformis</name>
    <dbReference type="NCBI Taxonomy" id="2820812"/>
    <lineage>
        <taxon>Bacteria</taxon>
        <taxon>Pseudomonadati</taxon>
        <taxon>Pseudomonadota</taxon>
        <taxon>Alphaproteobacteria</taxon>
        <taxon>Acetobacterales</taxon>
        <taxon>Acetobacteraceae</taxon>
        <taxon>Pararoseomonas</taxon>
    </lineage>
</organism>
<dbReference type="EMBL" id="JAGIZB010000011">
    <property type="protein sequence ID" value="MBP0445707.1"/>
    <property type="molecule type" value="Genomic_DNA"/>
</dbReference>
<dbReference type="PROSITE" id="PS50111">
    <property type="entry name" value="CHEMOTAXIS_TRANSDUC_2"/>
    <property type="match status" value="1"/>
</dbReference>
<dbReference type="PANTHER" id="PTHR32089">
    <property type="entry name" value="METHYL-ACCEPTING CHEMOTAXIS PROTEIN MCPB"/>
    <property type="match status" value="1"/>
</dbReference>
<accession>A0ABS4AFB9</accession>
<reference evidence="8 9" key="1">
    <citation type="submission" date="2021-03" db="EMBL/GenBank/DDBJ databases">
        <authorList>
            <person name="So Y."/>
        </authorList>
    </citation>
    <scope>NUCLEOTIDE SEQUENCE [LARGE SCALE GENOMIC DNA]</scope>
    <source>
        <strain evidence="8 9">SSH11</strain>
    </source>
</reference>
<dbReference type="InterPro" id="IPR004089">
    <property type="entry name" value="MCPsignal_dom"/>
</dbReference>
<evidence type="ECO:0000313" key="9">
    <source>
        <dbReference type="Proteomes" id="UP000681594"/>
    </source>
</evidence>
<keyword evidence="5" id="KW-1133">Transmembrane helix</keyword>
<feature type="domain" description="Methyl-accepting transducer" evidence="6">
    <location>
        <begin position="432"/>
        <end position="668"/>
    </location>
</feature>
<protein>
    <submittedName>
        <fullName evidence="8">HAMP domain-containing protein</fullName>
    </submittedName>
</protein>
<keyword evidence="5" id="KW-0812">Transmembrane</keyword>
<dbReference type="PROSITE" id="PS50885">
    <property type="entry name" value="HAMP"/>
    <property type="match status" value="1"/>
</dbReference>
<keyword evidence="4" id="KW-0175">Coiled coil</keyword>
<evidence type="ECO:0000259" key="7">
    <source>
        <dbReference type="PROSITE" id="PS50885"/>
    </source>
</evidence>
<evidence type="ECO:0000256" key="2">
    <source>
        <dbReference type="ARBA" id="ARBA00029447"/>
    </source>
</evidence>
<dbReference type="InterPro" id="IPR003660">
    <property type="entry name" value="HAMP_dom"/>
</dbReference>
<dbReference type="Gene3D" id="1.10.287.950">
    <property type="entry name" value="Methyl-accepting chemotaxis protein"/>
    <property type="match status" value="1"/>
</dbReference>
<evidence type="ECO:0000256" key="5">
    <source>
        <dbReference type="SAM" id="Phobius"/>
    </source>
</evidence>
<dbReference type="Pfam" id="PF00672">
    <property type="entry name" value="HAMP"/>
    <property type="match status" value="1"/>
</dbReference>
<dbReference type="Proteomes" id="UP000681594">
    <property type="component" value="Unassembled WGS sequence"/>
</dbReference>
<evidence type="ECO:0000313" key="8">
    <source>
        <dbReference type="EMBL" id="MBP0445707.1"/>
    </source>
</evidence>
<comment type="similarity">
    <text evidence="2">Belongs to the methyl-accepting chemotaxis (MCP) protein family.</text>
</comment>
<feature type="transmembrane region" description="Helical" evidence="5">
    <location>
        <begin position="316"/>
        <end position="338"/>
    </location>
</feature>
<dbReference type="RefSeq" id="WP_209379974.1">
    <property type="nucleotide sequence ID" value="NZ_JAGIZB010000011.1"/>
</dbReference>
<sequence>MRVRTLLLAGVAAVALPGLVGLGWSSWTAWTNWDRAARATYSTRVLSGVMRGMTTLGVESGLLSAAARTGTADRAALQRGREVTDELLAATRRNVQADGQDARPLEEAARRLDAMRRQVEAHLARSQREPDPALVAQLMAERGAILELLEQVARGAEARIRALAPGMAELAEIGREVTMLRSELGSRSLQINAWLGGAPVTPASVSHALVLTGRTDAALDTAARLTRTQGDPALLAILEKVEKEHRGGIEPIYRSYVDAAAGSLGKPGAPAWPGTPQAYAGWTVPALLATLPLRDAALDAAVEQGDASAAAARSRMIGSLALALLALLLAAGGVVLLLRRLVAPVRELTADVGRIAAGELEIDLHHRGRRDEVGEMAGAIEVLRANSVAQRRLEAEAEAARALREARAARMEALVRGFQEQAGEMVRTLSSASTELEATARGMTSTAEGTSNRAGQVVSAAEQASAGVQTVAAAAEQLTASIGEISRQVSQATTVAGRAVQDARQTDATVQALAQGAARIGDVVRLINSIAGQTNLLALNATIEAARAGEAGRGFAVVASEVKTLAAQTAKATEEIGAQIAEIQAATDQAVLAIGGIGRTIEEVSGIAVAIAAAVEEQTAATGEIARTVQETAHATGAVSANIASVSQGSAETGAAASQVLSAASDLAQQAETLNGTVTHFVHEVRAA</sequence>
<dbReference type="Pfam" id="PF00015">
    <property type="entry name" value="MCPsignal"/>
    <property type="match status" value="1"/>
</dbReference>
<evidence type="ECO:0000259" key="6">
    <source>
        <dbReference type="PROSITE" id="PS50111"/>
    </source>
</evidence>
<evidence type="ECO:0000256" key="1">
    <source>
        <dbReference type="ARBA" id="ARBA00023224"/>
    </source>
</evidence>
<dbReference type="SMART" id="SM00283">
    <property type="entry name" value="MA"/>
    <property type="match status" value="1"/>
</dbReference>
<dbReference type="SUPFAM" id="SSF58104">
    <property type="entry name" value="Methyl-accepting chemotaxis protein (MCP) signaling domain"/>
    <property type="match status" value="1"/>
</dbReference>
<evidence type="ECO:0000256" key="4">
    <source>
        <dbReference type="SAM" id="Coils"/>
    </source>
</evidence>